<evidence type="ECO:0000256" key="4">
    <source>
        <dbReference type="PIRSR" id="PIRSR000103-1"/>
    </source>
</evidence>
<organism evidence="7 8">
    <name type="scientific">Salinarimonas ramus</name>
    <dbReference type="NCBI Taxonomy" id="690164"/>
    <lineage>
        <taxon>Bacteria</taxon>
        <taxon>Pseudomonadati</taxon>
        <taxon>Pseudomonadota</taxon>
        <taxon>Alphaproteobacteria</taxon>
        <taxon>Hyphomicrobiales</taxon>
        <taxon>Salinarimonadaceae</taxon>
        <taxon>Salinarimonas</taxon>
    </lineage>
</organism>
<dbReference type="InterPro" id="IPR036291">
    <property type="entry name" value="NAD(P)-bd_dom_sf"/>
</dbReference>
<comment type="caution">
    <text evidence="7">The sequence shown here is derived from an EMBL/GenBank/DDBJ whole genome shotgun (WGS) entry which is preliminary data.</text>
</comment>
<dbReference type="InterPro" id="IPR029154">
    <property type="entry name" value="HIBADH-like_NADP-bd"/>
</dbReference>
<dbReference type="Gene3D" id="3.40.50.720">
    <property type="entry name" value="NAD(P)-binding Rossmann-like Domain"/>
    <property type="match status" value="1"/>
</dbReference>
<dbReference type="SUPFAM" id="SSF51735">
    <property type="entry name" value="NAD(P)-binding Rossmann-fold domains"/>
    <property type="match status" value="1"/>
</dbReference>
<dbReference type="SUPFAM" id="SSF48179">
    <property type="entry name" value="6-phosphogluconate dehydrogenase C-terminal domain-like"/>
    <property type="match status" value="1"/>
</dbReference>
<dbReference type="GO" id="GO:0051287">
    <property type="term" value="F:NAD binding"/>
    <property type="evidence" value="ECO:0007669"/>
    <property type="project" value="InterPro"/>
</dbReference>
<dbReference type="InterPro" id="IPR013328">
    <property type="entry name" value="6PGD_dom2"/>
</dbReference>
<dbReference type="GO" id="GO:0016054">
    <property type="term" value="P:organic acid catabolic process"/>
    <property type="evidence" value="ECO:0007669"/>
    <property type="project" value="UniProtKB-ARBA"/>
</dbReference>
<evidence type="ECO:0000313" key="7">
    <source>
        <dbReference type="EMBL" id="GGK26656.1"/>
    </source>
</evidence>
<dbReference type="Proteomes" id="UP000600449">
    <property type="component" value="Unassembled WGS sequence"/>
</dbReference>
<dbReference type="InterPro" id="IPR008927">
    <property type="entry name" value="6-PGluconate_DH-like_C_sf"/>
</dbReference>
<feature type="active site" evidence="4">
    <location>
        <position position="172"/>
    </location>
</feature>
<evidence type="ECO:0000256" key="3">
    <source>
        <dbReference type="ARBA" id="ARBA00023027"/>
    </source>
</evidence>
<keyword evidence="3" id="KW-0520">NAD</keyword>
<dbReference type="EMBL" id="BMMF01000003">
    <property type="protein sequence ID" value="GGK26656.1"/>
    <property type="molecule type" value="Genomic_DNA"/>
</dbReference>
<reference evidence="7 8" key="1">
    <citation type="journal article" date="2014" name="Int. J. Syst. Evol. Microbiol.">
        <title>Complete genome sequence of Corynebacterium casei LMG S-19264T (=DSM 44701T), isolated from a smear-ripened cheese.</title>
        <authorList>
            <consortium name="US DOE Joint Genome Institute (JGI-PGF)"/>
            <person name="Walter F."/>
            <person name="Albersmeier A."/>
            <person name="Kalinowski J."/>
            <person name="Ruckert C."/>
        </authorList>
    </citation>
    <scope>NUCLEOTIDE SEQUENCE [LARGE SCALE GENOMIC DNA]</scope>
    <source>
        <strain evidence="7 8">CGMCC 1.9161</strain>
    </source>
</reference>
<evidence type="ECO:0000256" key="2">
    <source>
        <dbReference type="ARBA" id="ARBA00023002"/>
    </source>
</evidence>
<dbReference type="PANTHER" id="PTHR43060">
    <property type="entry name" value="3-HYDROXYISOBUTYRATE DEHYDROGENASE-LIKE 1, MITOCHONDRIAL-RELATED"/>
    <property type="match status" value="1"/>
</dbReference>
<evidence type="ECO:0000259" key="6">
    <source>
        <dbReference type="Pfam" id="PF14833"/>
    </source>
</evidence>
<dbReference type="AlphaFoldDB" id="A0A917Q5Q1"/>
<dbReference type="InterPro" id="IPR015815">
    <property type="entry name" value="HIBADH-related"/>
</dbReference>
<dbReference type="PIRSF" id="PIRSF000103">
    <property type="entry name" value="HIBADH"/>
    <property type="match status" value="1"/>
</dbReference>
<comment type="similarity">
    <text evidence="1">Belongs to the HIBADH-related family.</text>
</comment>
<keyword evidence="2" id="KW-0560">Oxidoreductase</keyword>
<dbReference type="PROSITE" id="PS00895">
    <property type="entry name" value="3_HYDROXYISOBUT_DH"/>
    <property type="match status" value="1"/>
</dbReference>
<feature type="domain" description="3-hydroxyisobutyrate dehydrogenase-like NAD-binding" evidence="6">
    <location>
        <begin position="166"/>
        <end position="286"/>
    </location>
</feature>
<name>A0A917Q5Q1_9HYPH</name>
<keyword evidence="8" id="KW-1185">Reference proteome</keyword>
<dbReference type="Pfam" id="PF03446">
    <property type="entry name" value="NAD_binding_2"/>
    <property type="match status" value="1"/>
</dbReference>
<dbReference type="Gene3D" id="1.10.1040.10">
    <property type="entry name" value="N-(1-d-carboxylethyl)-l-norvaline Dehydrogenase, domain 2"/>
    <property type="match status" value="1"/>
</dbReference>
<sequence length="297" mass="30372">MTDTIGFIGLGVMGAGMARNILAAGHSLVVTTSSREKADAFAAAGARVVESPAEVAREARIVLTCVPEASALETVVSGETGLASAPWEGGLLVDCSTIAPFEAQAVERTLAAVGARMIDAPVSGGKKGADEGALTIMVGGDADDVARARPVLDAMGKAIHHVGPLGAGQAVKACNQLMVAVNMMGAFEAIALARAAGVDAHVMREVLSTGAARSGVLEMHAKRYVDDALEGGFRAELMRKDLGIAAAIGTHYRRSQPATALAQEMMQATCNAGFAKLDSAAMGRLYDLLNGRARGDA</sequence>
<evidence type="ECO:0000313" key="8">
    <source>
        <dbReference type="Proteomes" id="UP000600449"/>
    </source>
</evidence>
<dbReference type="GO" id="GO:0016491">
    <property type="term" value="F:oxidoreductase activity"/>
    <property type="evidence" value="ECO:0007669"/>
    <property type="project" value="UniProtKB-KW"/>
</dbReference>
<dbReference type="InterPro" id="IPR002204">
    <property type="entry name" value="3-OH-isobutyrate_DH-rel_CS"/>
</dbReference>
<dbReference type="PANTHER" id="PTHR43060:SF15">
    <property type="entry name" value="3-HYDROXYISOBUTYRATE DEHYDROGENASE-LIKE 1, MITOCHONDRIAL-RELATED"/>
    <property type="match status" value="1"/>
</dbReference>
<feature type="domain" description="6-phosphogluconate dehydrogenase NADP-binding" evidence="5">
    <location>
        <begin position="4"/>
        <end position="163"/>
    </location>
</feature>
<proteinExistence type="inferred from homology"/>
<evidence type="ECO:0000256" key="1">
    <source>
        <dbReference type="ARBA" id="ARBA00009080"/>
    </source>
</evidence>
<protein>
    <submittedName>
        <fullName evidence="7">2-hydroxy-3-oxopropionate reductase</fullName>
    </submittedName>
</protein>
<dbReference type="InterPro" id="IPR006115">
    <property type="entry name" value="6PGDH_NADP-bd"/>
</dbReference>
<dbReference type="Pfam" id="PF14833">
    <property type="entry name" value="NAD_binding_11"/>
    <property type="match status" value="1"/>
</dbReference>
<dbReference type="GO" id="GO:0050661">
    <property type="term" value="F:NADP binding"/>
    <property type="evidence" value="ECO:0007669"/>
    <property type="project" value="InterPro"/>
</dbReference>
<gene>
    <name evidence="7" type="ORF">GCM10011322_11360</name>
</gene>
<accession>A0A917Q5Q1</accession>
<evidence type="ECO:0000259" key="5">
    <source>
        <dbReference type="Pfam" id="PF03446"/>
    </source>
</evidence>
<dbReference type="RefSeq" id="WP_188910516.1">
    <property type="nucleotide sequence ID" value="NZ_BMMF01000003.1"/>
</dbReference>